<dbReference type="Pfam" id="PF01398">
    <property type="entry name" value="JAB"/>
    <property type="match status" value="1"/>
</dbReference>
<dbReference type="CDD" id="cd00167">
    <property type="entry name" value="SANT"/>
    <property type="match status" value="1"/>
</dbReference>
<dbReference type="SMART" id="SM00717">
    <property type="entry name" value="SANT"/>
    <property type="match status" value="1"/>
</dbReference>
<dbReference type="SUPFAM" id="SSF46689">
    <property type="entry name" value="Homeodomain-like"/>
    <property type="match status" value="1"/>
</dbReference>
<comment type="caution">
    <text evidence="4">The sequence shown here is derived from an EMBL/GenBank/DDBJ whole genome shotgun (WGS) entry which is preliminary data.</text>
</comment>
<evidence type="ECO:0000313" key="4">
    <source>
        <dbReference type="EMBL" id="KAG2210417.1"/>
    </source>
</evidence>
<keyword evidence="5" id="KW-1185">Reference proteome</keyword>
<dbReference type="InterPro" id="IPR000555">
    <property type="entry name" value="JAMM/MPN+_dom"/>
</dbReference>
<feature type="region of interest" description="Disordered" evidence="1">
    <location>
        <begin position="48"/>
        <end position="78"/>
    </location>
</feature>
<proteinExistence type="predicted"/>
<dbReference type="InterPro" id="IPR017930">
    <property type="entry name" value="Myb_dom"/>
</dbReference>
<dbReference type="PROSITE" id="PS51294">
    <property type="entry name" value="HTH_MYB"/>
    <property type="match status" value="1"/>
</dbReference>
<evidence type="ECO:0000313" key="5">
    <source>
        <dbReference type="Proteomes" id="UP000650833"/>
    </source>
</evidence>
<evidence type="ECO:0000259" key="3">
    <source>
        <dbReference type="PROSITE" id="PS51294"/>
    </source>
</evidence>
<dbReference type="AlphaFoldDB" id="A0A8H7RHK6"/>
<dbReference type="EMBL" id="JAEPRC010000081">
    <property type="protein sequence ID" value="KAG2210417.1"/>
    <property type="molecule type" value="Genomic_DNA"/>
</dbReference>
<feature type="domain" description="HTH myb-type" evidence="3">
    <location>
        <begin position="136"/>
        <end position="181"/>
    </location>
</feature>
<gene>
    <name evidence="4" type="ORF">INT46_004043</name>
</gene>
<dbReference type="SUPFAM" id="SSF102712">
    <property type="entry name" value="JAB1/MPN domain"/>
    <property type="match status" value="1"/>
</dbReference>
<dbReference type="InterPro" id="IPR001005">
    <property type="entry name" value="SANT/Myb"/>
</dbReference>
<dbReference type="Proteomes" id="UP000650833">
    <property type="component" value="Unassembled WGS sequence"/>
</dbReference>
<dbReference type="Pfam" id="PF00249">
    <property type="entry name" value="Myb_DNA-binding"/>
    <property type="match status" value="1"/>
</dbReference>
<dbReference type="InterPro" id="IPR009057">
    <property type="entry name" value="Homeodomain-like_sf"/>
</dbReference>
<protein>
    <recommendedName>
        <fullName evidence="6">Myb-like, SWIRM and MPN domain-containing protein 1</fullName>
    </recommendedName>
</protein>
<reference evidence="4" key="1">
    <citation type="submission" date="2020-12" db="EMBL/GenBank/DDBJ databases">
        <title>Metabolic potential, ecology and presence of endohyphal bacteria is reflected in genomic diversity of Mucoromycotina.</title>
        <authorList>
            <person name="Muszewska A."/>
            <person name="Okrasinska A."/>
            <person name="Steczkiewicz K."/>
            <person name="Drgas O."/>
            <person name="Orlowska M."/>
            <person name="Perlinska-Lenart U."/>
            <person name="Aleksandrzak-Piekarczyk T."/>
            <person name="Szatraj K."/>
            <person name="Zielenkiewicz U."/>
            <person name="Pilsyk S."/>
            <person name="Malc E."/>
            <person name="Mieczkowski P."/>
            <person name="Kruszewska J.S."/>
            <person name="Biernat P."/>
            <person name="Pawlowska J."/>
        </authorList>
    </citation>
    <scope>NUCLEOTIDE SEQUENCE</scope>
    <source>
        <strain evidence="4">CBS 226.32</strain>
    </source>
</reference>
<feature type="compositionally biased region" description="Basic and acidic residues" evidence="1">
    <location>
        <begin position="8"/>
        <end position="22"/>
    </location>
</feature>
<feature type="region of interest" description="Disordered" evidence="1">
    <location>
        <begin position="1"/>
        <end position="22"/>
    </location>
</feature>
<evidence type="ECO:0008006" key="6">
    <source>
        <dbReference type="Google" id="ProtNLM"/>
    </source>
</evidence>
<evidence type="ECO:0000256" key="1">
    <source>
        <dbReference type="SAM" id="MobiDB-lite"/>
    </source>
</evidence>
<dbReference type="Gene3D" id="3.40.140.10">
    <property type="entry name" value="Cytidine Deaminase, domain 2"/>
    <property type="match status" value="1"/>
</dbReference>
<feature type="domain" description="MPN" evidence="2">
    <location>
        <begin position="341"/>
        <end position="469"/>
    </location>
</feature>
<organism evidence="4 5">
    <name type="scientific">Mucor plumbeus</name>
    <dbReference type="NCBI Taxonomy" id="97098"/>
    <lineage>
        <taxon>Eukaryota</taxon>
        <taxon>Fungi</taxon>
        <taxon>Fungi incertae sedis</taxon>
        <taxon>Mucoromycota</taxon>
        <taxon>Mucoromycotina</taxon>
        <taxon>Mucoromycetes</taxon>
        <taxon>Mucorales</taxon>
        <taxon>Mucorineae</taxon>
        <taxon>Mucoraceae</taxon>
        <taxon>Mucor</taxon>
    </lineage>
</organism>
<dbReference type="PROSITE" id="PS50249">
    <property type="entry name" value="MPN"/>
    <property type="match status" value="1"/>
</dbReference>
<name>A0A8H7RHK6_9FUNG</name>
<evidence type="ECO:0000259" key="2">
    <source>
        <dbReference type="PROSITE" id="PS50249"/>
    </source>
</evidence>
<dbReference type="OrthoDB" id="118550at2759"/>
<dbReference type="SMART" id="SM00232">
    <property type="entry name" value="JAB_MPN"/>
    <property type="match status" value="1"/>
</dbReference>
<dbReference type="InterPro" id="IPR050242">
    <property type="entry name" value="JAMM_MPN+_peptidase_M67A"/>
</dbReference>
<accession>A0A8H7RHK6</accession>
<dbReference type="PANTHER" id="PTHR10410">
    <property type="entry name" value="EUKARYOTIC TRANSLATION INITIATION FACTOR 3 -RELATED"/>
    <property type="match status" value="1"/>
</dbReference>
<dbReference type="GO" id="GO:0008237">
    <property type="term" value="F:metallopeptidase activity"/>
    <property type="evidence" value="ECO:0007669"/>
    <property type="project" value="InterPro"/>
</dbReference>
<dbReference type="InterPro" id="IPR037518">
    <property type="entry name" value="MPN"/>
</dbReference>
<sequence>MNPKRYSRNGEDNTISKDKEEEMSSALIAQMLAEDAISHENDNYYAEYSNNSNGYVPYQNHKDQGDSFNDNESSEDEFDPALEQKQLKKEAASRKRKTELAIKNDAKLQSGLESNISAINKKPKANSDQFNSGVYTDSEEILFLEGLELYGRQWSKLQKHITTRDSNSIRSHAQKHFIKMYRDGKSLPDKVKESGEGYTLSGKPLDITSAAAKPYFTHKIPKNTISINPNMAENANVDTSSHEDAEMLTDELKIVNVEKINEKTCEIPSLSESSTATASKTLYDDNGRTNYSTSRLRTQRVKTSIDYGQISKDEDPLTMVKCEPFIGKPGSDTVGSQPFELSVNSNVLLTMDFHAHLMTIEIIGFLAGEWDKETRCIKVRAAFPCRSLETGQNDVNVEMDPTSAIETRQLIEDRNMKVVGWYHSHPTFVPDPSLVDIENQHNYQLLCRDNHDHTPNSVILEPFVGAIVCPYDPALPASASVINWFHVCNTNTDRPVPKRLVYALEEDQNIAPDEANRLVKYRYSTIDHKNYQLNCLLQFQLLDTYRISSERVDFSTHWRQNLAENKLQKMIKSLGSRMPWVQKKLKEEAIIDDEFLDKLQCSLRGLNL</sequence>
<dbReference type="Gene3D" id="1.10.10.60">
    <property type="entry name" value="Homeodomain-like"/>
    <property type="match status" value="1"/>
</dbReference>